<proteinExistence type="predicted"/>
<comment type="caution">
    <text evidence="1">The sequence shown here is derived from an EMBL/GenBank/DDBJ whole genome shotgun (WGS) entry which is preliminary data.</text>
</comment>
<evidence type="ECO:0000313" key="2">
    <source>
        <dbReference type="Proteomes" id="UP001057279"/>
    </source>
</evidence>
<gene>
    <name evidence="1" type="ORF">MJG53_007283</name>
</gene>
<reference evidence="1" key="1">
    <citation type="submission" date="2022-03" db="EMBL/GenBank/DDBJ databases">
        <title>Genomic analyses of argali, domestic sheep and their hybrids provide insights into chromosomal evolution, heterosis and genetic basis of agronomic traits.</title>
        <authorList>
            <person name="Li M."/>
        </authorList>
    </citation>
    <scope>NUCLEOTIDE SEQUENCE</scope>
    <source>
        <strain evidence="1">F1 hybrid</strain>
    </source>
</reference>
<name>A0ACB9V333_9CETA</name>
<sequence length="362" mass="38268">MDTTKSILTGTKDVLSTSITGAMDVGKEAIQTGMDTTMTILTGTKGAMSSGLSSVGHVAQEGMHTGVGITPNLLPDSKAATSVGLASSRAPDEGEQTIPSPTQAQHSDHGPLSTEAMFSQEATLGKVDAAPGATAHGQEGAQGFGALRDELEELGEIFQPMSAEEQAQLAATQPRRREITADQGSYFVRLGDVAPGFRQRAFEHALSHLQHSEFQARDALAQLEDAFREIEEAQQAPVRDVSSQPEEAAAGEVPATGALSRACNLVQQLHVAYSRLASGLQGLPTELQWQLQQARHSICELYGMVSSATTVAELPVKRLAESRQGVGQAWQGLEQVLRSVQQGPPLGWLVGPFTLPADGQLL</sequence>
<accession>A0ACB9V333</accession>
<evidence type="ECO:0000313" key="1">
    <source>
        <dbReference type="EMBL" id="KAI4584004.1"/>
    </source>
</evidence>
<organism evidence="1 2">
    <name type="scientific">Ovis ammon polii x Ovis aries</name>
    <dbReference type="NCBI Taxonomy" id="2918886"/>
    <lineage>
        <taxon>Eukaryota</taxon>
        <taxon>Metazoa</taxon>
        <taxon>Chordata</taxon>
        <taxon>Craniata</taxon>
        <taxon>Vertebrata</taxon>
        <taxon>Euteleostomi</taxon>
        <taxon>Mammalia</taxon>
        <taxon>Eutheria</taxon>
        <taxon>Laurasiatheria</taxon>
        <taxon>Artiodactyla</taxon>
        <taxon>Ruminantia</taxon>
        <taxon>Pecora</taxon>
        <taxon>Bovidae</taxon>
        <taxon>Caprinae</taxon>
        <taxon>Ovis</taxon>
    </lineage>
</organism>
<dbReference type="EMBL" id="CM043031">
    <property type="protein sequence ID" value="KAI4584004.1"/>
    <property type="molecule type" value="Genomic_DNA"/>
</dbReference>
<protein>
    <submittedName>
        <fullName evidence="1">Uncharacterized protein</fullName>
    </submittedName>
</protein>
<dbReference type="Proteomes" id="UP001057279">
    <property type="component" value="Linkage Group LG06"/>
</dbReference>
<keyword evidence="2" id="KW-1185">Reference proteome</keyword>